<dbReference type="EMBL" id="MPOG01000014">
    <property type="protein sequence ID" value="OOH94434.1"/>
    <property type="molecule type" value="Genomic_DNA"/>
</dbReference>
<dbReference type="InterPro" id="IPR001597">
    <property type="entry name" value="ArAA_b-elim_lyase/Thr_aldolase"/>
</dbReference>
<organism evidence="5 6">
    <name type="scientific">Elizabethkingia meningoseptica</name>
    <name type="common">Chryseobacterium meningosepticum</name>
    <dbReference type="NCBI Taxonomy" id="238"/>
    <lineage>
        <taxon>Bacteria</taxon>
        <taxon>Pseudomonadati</taxon>
        <taxon>Bacteroidota</taxon>
        <taxon>Flavobacteriia</taxon>
        <taxon>Flavobacteriales</taxon>
        <taxon>Weeksellaceae</taxon>
        <taxon>Elizabethkingia</taxon>
    </lineage>
</organism>
<sequence>MTNKFSFRNDYAEGCHANILKALVETNREQQAGYGDDMYSALAKKAIKERFNCPEAAVYFVSGGTQANLLMISSMLRPHHSVISAESGHIFTNEAGAIEATGHKVHAAASTDGKLTTRSCQQVLDSVIIQPHVVKPKMLYISNSTELGTHYTLSELEALSRFCKEHKLYLFIDGARLGHALSVENSDVTPEDIARLADAFYIGGTKNGALIGEAIVIVNPELQDDFAFQVKQKGALLAKGRLLGIQFMELMKDDLYFDLAGSANQKAMRIKKAFEAGGCSFMTESFTNQIFPILPVAWIEKLAEEFDFFVWKKIDDEHAAIRLITSWATPEAEVDSFIALLKRLI</sequence>
<name>A0A1T3ING1_ELIME</name>
<reference evidence="5 6" key="1">
    <citation type="submission" date="2016-11" db="EMBL/GenBank/DDBJ databases">
        <title>Genome sequence and comparative genomic analysis of clinical strain Elizabethkingia meningoseptica 61421 PRCM.</title>
        <authorList>
            <person name="Wang M."/>
            <person name="Hu S."/>
            <person name="Cao L."/>
            <person name="Jiang T."/>
            <person name="Zhou Y."/>
            <person name="Ming D."/>
        </authorList>
    </citation>
    <scope>NUCLEOTIDE SEQUENCE [LARGE SCALE GENOMIC DNA]</scope>
    <source>
        <strain evidence="5 6">61421 PRCM</strain>
    </source>
</reference>
<comment type="caution">
    <text evidence="5">The sequence shown here is derived from an EMBL/GenBank/DDBJ whole genome shotgun (WGS) entry which is preliminary data.</text>
</comment>
<gene>
    <name evidence="5" type="ORF">BMF97_13890</name>
</gene>
<dbReference type="InterPro" id="IPR015424">
    <property type="entry name" value="PyrdxlP-dep_Trfase"/>
</dbReference>
<evidence type="ECO:0000256" key="2">
    <source>
        <dbReference type="ARBA" id="ARBA00006966"/>
    </source>
</evidence>
<keyword evidence="3" id="KW-0663">Pyridoxal phosphate</keyword>
<dbReference type="GO" id="GO:0016829">
    <property type="term" value="F:lyase activity"/>
    <property type="evidence" value="ECO:0007669"/>
    <property type="project" value="InterPro"/>
</dbReference>
<feature type="domain" description="Aromatic amino acid beta-eliminating lyase/threonine aldolase" evidence="4">
    <location>
        <begin position="18"/>
        <end position="291"/>
    </location>
</feature>
<evidence type="ECO:0000259" key="4">
    <source>
        <dbReference type="Pfam" id="PF01212"/>
    </source>
</evidence>
<dbReference type="Proteomes" id="UP000188947">
    <property type="component" value="Unassembled WGS sequence"/>
</dbReference>
<evidence type="ECO:0000256" key="1">
    <source>
        <dbReference type="ARBA" id="ARBA00001933"/>
    </source>
</evidence>
<proteinExistence type="inferred from homology"/>
<dbReference type="RefSeq" id="WP_070904193.1">
    <property type="nucleotide sequence ID" value="NZ_CP016378.1"/>
</dbReference>
<dbReference type="eggNOG" id="COG2008">
    <property type="taxonomic scope" value="Bacteria"/>
</dbReference>
<comment type="similarity">
    <text evidence="2">Belongs to the threonine aldolase family.</text>
</comment>
<evidence type="ECO:0000313" key="6">
    <source>
        <dbReference type="Proteomes" id="UP000188947"/>
    </source>
</evidence>
<dbReference type="InterPro" id="IPR015421">
    <property type="entry name" value="PyrdxlP-dep_Trfase_major"/>
</dbReference>
<evidence type="ECO:0000313" key="5">
    <source>
        <dbReference type="EMBL" id="OOH94434.1"/>
    </source>
</evidence>
<dbReference type="InterPro" id="IPR015422">
    <property type="entry name" value="PyrdxlP-dep_Trfase_small"/>
</dbReference>
<dbReference type="STRING" id="238.BBD35_13210"/>
<dbReference type="GO" id="GO:0006520">
    <property type="term" value="P:amino acid metabolic process"/>
    <property type="evidence" value="ECO:0007669"/>
    <property type="project" value="InterPro"/>
</dbReference>
<keyword evidence="6" id="KW-1185">Reference proteome</keyword>
<dbReference type="AlphaFoldDB" id="A0A1T3ING1"/>
<protein>
    <submittedName>
        <fullName evidence="5">Threonine aldolase</fullName>
    </submittedName>
</protein>
<dbReference type="PANTHER" id="PTHR48097:SF5">
    <property type="entry name" value="LOW SPECIFICITY L-THREONINE ALDOLASE"/>
    <property type="match status" value="1"/>
</dbReference>
<dbReference type="Gene3D" id="3.90.1150.10">
    <property type="entry name" value="Aspartate Aminotransferase, domain 1"/>
    <property type="match status" value="1"/>
</dbReference>
<comment type="cofactor">
    <cofactor evidence="1">
        <name>pyridoxal 5'-phosphate</name>
        <dbReference type="ChEBI" id="CHEBI:597326"/>
    </cofactor>
</comment>
<dbReference type="Gene3D" id="3.40.640.10">
    <property type="entry name" value="Type I PLP-dependent aspartate aminotransferase-like (Major domain)"/>
    <property type="match status" value="1"/>
</dbReference>
<dbReference type="SUPFAM" id="SSF53383">
    <property type="entry name" value="PLP-dependent transferases"/>
    <property type="match status" value="1"/>
</dbReference>
<dbReference type="OrthoDB" id="9774495at2"/>
<dbReference type="Pfam" id="PF01212">
    <property type="entry name" value="Beta_elim_lyase"/>
    <property type="match status" value="1"/>
</dbReference>
<evidence type="ECO:0000256" key="3">
    <source>
        <dbReference type="ARBA" id="ARBA00022898"/>
    </source>
</evidence>
<accession>A0A1T3ING1</accession>
<dbReference type="PANTHER" id="PTHR48097">
    <property type="entry name" value="L-THREONINE ALDOLASE-RELATED"/>
    <property type="match status" value="1"/>
</dbReference>